<proteinExistence type="predicted"/>
<protein>
    <recommendedName>
        <fullName evidence="1">Glycosyl transferase CAP10 domain-containing protein</fullName>
    </recommendedName>
</protein>
<comment type="caution">
    <text evidence="2">The sequence shown here is derived from an EMBL/GenBank/DDBJ whole genome shotgun (WGS) entry which is preliminary data.</text>
</comment>
<dbReference type="Pfam" id="PF05686">
    <property type="entry name" value="Glyco_transf_90"/>
    <property type="match status" value="1"/>
</dbReference>
<keyword evidence="3" id="KW-1185">Reference proteome</keyword>
<name>A0A4Z1PUS0_9PEZI</name>
<dbReference type="PANTHER" id="PTHR12203:SF107">
    <property type="entry name" value="GLYCOSYL TRANSFERASE CAP10 DOMAIN-CONTAINING PROTEIN"/>
    <property type="match status" value="1"/>
</dbReference>
<evidence type="ECO:0000313" key="3">
    <source>
        <dbReference type="Proteomes" id="UP000298493"/>
    </source>
</evidence>
<dbReference type="EMBL" id="SNSC02000002">
    <property type="protein sequence ID" value="TID26749.1"/>
    <property type="molecule type" value="Genomic_DNA"/>
</dbReference>
<organism evidence="2 3">
    <name type="scientific">Venturia nashicola</name>
    <dbReference type="NCBI Taxonomy" id="86259"/>
    <lineage>
        <taxon>Eukaryota</taxon>
        <taxon>Fungi</taxon>
        <taxon>Dikarya</taxon>
        <taxon>Ascomycota</taxon>
        <taxon>Pezizomycotina</taxon>
        <taxon>Dothideomycetes</taxon>
        <taxon>Pleosporomycetidae</taxon>
        <taxon>Venturiales</taxon>
        <taxon>Venturiaceae</taxon>
        <taxon>Venturia</taxon>
    </lineage>
</organism>
<sequence length="474" mass="54322">MMKPWIGSGRRRGFILVTSCSVPLLFIALTTSFFYPDYFDNAFSSQKQAQTGSLPSNPDTSTAYRVWKPQQAGPESHTTAQAPIRTPEALSEGWVFDAKRDERQYGLSEAQCDAAFPDFYKEIDRAVTFRTDYALGNVTEEDVDIEWRTGGEIMRIMLYDRQLYIIDAKWAGHGYDVPRGLALLYSIHRAIVAFPGPLPNIEFSIGLGDWPGDKEGEWPLWVLTREASDDEKWVMPDFGYWSWPLDVVGDYTQVRREIRENEQEWQEKVPKAVWRGASSTNGLRESLLKESEGKPWSDVQEILWANRTTLAPGMAELSLSMAEHCDYQFVVHTEGHSYSGRGKYLLNCASVSVVHKPQWIEPHTHLFVPEGANQNILEVERDFSDLNDKMDYLLNHDSEAQRIARNSAATFRDRYLTPAAQACYWRKLFHAWASVSFEPEFYEDVEESNGKTRRKGRGTPFETYVSSLVLEEEE</sequence>
<dbReference type="InterPro" id="IPR006598">
    <property type="entry name" value="CAP10"/>
</dbReference>
<dbReference type="OrthoDB" id="202415at2759"/>
<accession>A0A4Z1PUS0</accession>
<evidence type="ECO:0000259" key="1">
    <source>
        <dbReference type="SMART" id="SM00672"/>
    </source>
</evidence>
<feature type="domain" description="Glycosyl transferase CAP10" evidence="1">
    <location>
        <begin position="197"/>
        <end position="437"/>
    </location>
</feature>
<dbReference type="InterPro" id="IPR051091">
    <property type="entry name" value="O-Glucosyltr/Glycosyltrsf_90"/>
</dbReference>
<dbReference type="SMART" id="SM00672">
    <property type="entry name" value="CAP10"/>
    <property type="match status" value="1"/>
</dbReference>
<dbReference type="Proteomes" id="UP000298493">
    <property type="component" value="Unassembled WGS sequence"/>
</dbReference>
<reference evidence="2 3" key="1">
    <citation type="submission" date="2019-04" db="EMBL/GenBank/DDBJ databases">
        <title>High contiguity whole genome sequence and gene annotation resource for two Venturia nashicola isolates.</title>
        <authorList>
            <person name="Prokchorchik M."/>
            <person name="Won K."/>
            <person name="Lee Y."/>
            <person name="Choi E.D."/>
            <person name="Segonzac C."/>
            <person name="Sohn K.H."/>
        </authorList>
    </citation>
    <scope>NUCLEOTIDE SEQUENCE [LARGE SCALE GENOMIC DNA]</scope>
    <source>
        <strain evidence="2 3">PRI2</strain>
    </source>
</reference>
<dbReference type="PANTHER" id="PTHR12203">
    <property type="entry name" value="KDEL LYS-ASP-GLU-LEU CONTAINING - RELATED"/>
    <property type="match status" value="1"/>
</dbReference>
<evidence type="ECO:0000313" key="2">
    <source>
        <dbReference type="EMBL" id="TID26749.1"/>
    </source>
</evidence>
<gene>
    <name evidence="2" type="ORF">E6O75_ATG01242</name>
</gene>
<dbReference type="AlphaFoldDB" id="A0A4Z1PUS0"/>